<feature type="domain" description="Sacsin/Nov" evidence="3">
    <location>
        <begin position="429"/>
        <end position="494"/>
    </location>
</feature>
<dbReference type="Pfam" id="PF13020">
    <property type="entry name" value="NOV_C"/>
    <property type="match status" value="1"/>
</dbReference>
<accession>A0A835SGS0</accession>
<evidence type="ECO:0008006" key="6">
    <source>
        <dbReference type="Google" id="ProtNLM"/>
    </source>
</evidence>
<dbReference type="SUPFAM" id="SSF55874">
    <property type="entry name" value="ATPase domain of HSP90 chaperone/DNA topoisomerase II/histidine kinase"/>
    <property type="match status" value="1"/>
</dbReference>
<dbReference type="EMBL" id="JADCNM010000001">
    <property type="protein sequence ID" value="KAG0503418.1"/>
    <property type="molecule type" value="Genomic_DNA"/>
</dbReference>
<dbReference type="Gene3D" id="3.30.565.10">
    <property type="entry name" value="Histidine kinase-like ATPase, C-terminal domain"/>
    <property type="match status" value="1"/>
</dbReference>
<dbReference type="PANTHER" id="PTHR32387">
    <property type="entry name" value="WU:FJ29H11"/>
    <property type="match status" value="1"/>
</dbReference>
<proteinExistence type="predicted"/>
<dbReference type="Proteomes" id="UP000639772">
    <property type="component" value="Chromosome 1"/>
</dbReference>
<evidence type="ECO:0000259" key="3">
    <source>
        <dbReference type="Pfam" id="PF25794"/>
    </source>
</evidence>
<name>A0A835SGS0_VANPL</name>
<feature type="compositionally biased region" description="Polar residues" evidence="1">
    <location>
        <begin position="1744"/>
        <end position="1754"/>
    </location>
</feature>
<dbReference type="Pfam" id="PF25794">
    <property type="entry name" value="SACS"/>
    <property type="match status" value="1"/>
</dbReference>
<protein>
    <recommendedName>
        <fullName evidence="6">Protein NO VEIN C-terminal domain-containing protein</fullName>
    </recommendedName>
</protein>
<organism evidence="4 5">
    <name type="scientific">Vanilla planifolia</name>
    <name type="common">Vanilla</name>
    <dbReference type="NCBI Taxonomy" id="51239"/>
    <lineage>
        <taxon>Eukaryota</taxon>
        <taxon>Viridiplantae</taxon>
        <taxon>Streptophyta</taxon>
        <taxon>Embryophyta</taxon>
        <taxon>Tracheophyta</taxon>
        <taxon>Spermatophyta</taxon>
        <taxon>Magnoliopsida</taxon>
        <taxon>Liliopsida</taxon>
        <taxon>Asparagales</taxon>
        <taxon>Orchidaceae</taxon>
        <taxon>Vanilloideae</taxon>
        <taxon>Vanilleae</taxon>
        <taxon>Vanilla</taxon>
    </lineage>
</organism>
<dbReference type="GO" id="GO:0010305">
    <property type="term" value="P:leaf vascular tissue pattern formation"/>
    <property type="evidence" value="ECO:0007669"/>
    <property type="project" value="TreeGrafter"/>
</dbReference>
<feature type="region of interest" description="Disordered" evidence="1">
    <location>
        <begin position="1722"/>
        <end position="1754"/>
    </location>
</feature>
<sequence length="1957" mass="220077">MVEAAVEKARSDLLSAGENVSVWKVSQSAALALQVSSWDSLGFRFSDIPCLRDLQFVEGKVNAFIHCFVTVRRMTSVYELGLEICKSEGVEEFVDLGLGPLVRHPLVRQYFLIPPDLKEVCPIKIDDLVSRLSVFLYKVRNKEFSVEEFLDFLMQKYSVPARENLGVRIQSMGLYIKFIKGARRAESSSLSSIQERGLVTEQPKVVTYPIPNNLNSLFSLCDEYIGEKREEAGNFDFGMIDSAQFNRCCQCCLARKKKGKKHGSCKCNASPFFDDLKLIGIKLAMFNHASNGKIPAGNDVKPGRYGAAAYEIMKVDQFRSNQLILSNKQIDGFIETWKGACLKHSADEVLAMMLSTYRATDKQKRKMQRLFLQYPAVGQFVYNLKDIFRKRGHNISSSELVKMQDHVQNADDNNYQENVEPTLVFIVHSERIVILNNELGFSDKNIRALCDVGNSTKKGSTGGYIGQKGIGFKSVFRITDAPEIHSNGFHVKFDITEGQIGFVLPTIIPPCDVGYYTSVINNSDQSDSTAWNTCIVLPFKLGLKQGKGHSSIISMFSDLHPSLLLFLHRLNCIVFKSIIEEKLIIMRRKVLSDGIVMVSQGAEKLCWLVVSKSLEASLVRPDVQTTKIAMAFPLEQSGNGDYVPLLDQQPVFAFLPLRKYGLKFIIQGDFVLPSSREEVDEDSAWNQWLLSEMPDLFVLAEKSFCALSCFKDNPAKAITTFMSFVPLVGEVHGFFSPLPRMILSKLRMSNCLLGEGSTVERAPPFALLRNWSKDLQTFLTEDLLLQHLGLSYLHKDIRLSDTLSRAMGVQEFGPKTLIGLLSSICHGNGINVLGLEWISSWLKAFHVTLSDNSSGHLSSGNADIKPDLFDSLGKIPFIPLSDGSYSSLEKGPIWFPCNIFNMGSQDENVFGNLPGLLAELRTVNSLLFSSSMTPAIKESSAAIVVKVLERIGVQKLSAHDVIRSHIFPSIYDGKTVNKNMDLTIEYLIYVLFHLQSSCVVCKTERGEIVHGLKKNFTLLTNHGSICPTVEPIHFGEEFGNAFNVKELVDNMNIKWNEVDTIYLKHPSSLSLSLGLMTWREFFQELGVTDFVQVNQVQRNIGVYAFSHLKCSPCYQDATSVDMLVNDWESPEMISILSSLSSNKCLQKSRYLLEILDKMWDDSFSAKARCQSLFLANEQKEPLQSSFMKCIVNFKWVACSIDEEVHYPKDLFYDCELVHSLLGAGAPYAAPLVTSKRLVEDIGFKVTVTLDDALKVLQSWRTTDYTVASVSQMSKFYTYISEELGKSDEKIIKKVKEDVSIFIPFSYNLDHMDVVSGAFMLPHQLYWHDPTGCLNRIREAGTSYIFANEGDYTPSITLDVLYSELHDFLVNVCGVYETPPSCHYFQILFHLSSIALPSEVALLVFKLMVKWSNDLNSGVCQDEDVLELKEKLLKPESTVLPTVQDKWVSLHPCFGSIYWSDDEKLINEYAHLSNINFLNFGKLDEGEKELLNGQVAILLKKIGIPELAEVVSREAIFYGVADATKEAFLINWILPYAQRYLYKQHADIYFKLKESGFLRIMQLQVILVEKLYYRNTLQGNSSTKQKRYECRSLLEETRLYTTPHADAHSMFLELSRLFFEGTPDLQMANFLYIVAKEFGSAEDEVESLVVNNLEVPLLPKGETIWSLDGSHKLNPEVSSTQAASVYKRQYPTPRKKTSAKLNWPPTKESTLSSNAVHLKIPNEKQSVDASAGDGLTPTEADGMIPTSSEENKSNAYKSVRSLLQSATEDISSSSMQVNRFPTPSLSATNDVSSGSMLVESLPTSVSYLHEETLLEFKNRDRLLLEAPEEEQSYKTGRLGEMVAYKFFCHKLGQASVRWINEKSEMGLPYDLVVEEEIATRYVEVKATSSATKDWFSISTNEWNCASEKGESYSIAWVILSSQSDAQVHVFNNPLKLCQQKLLQLAILLPKGSPNSLQF</sequence>
<dbReference type="GO" id="GO:0048364">
    <property type="term" value="P:root development"/>
    <property type="evidence" value="ECO:0007669"/>
    <property type="project" value="TreeGrafter"/>
</dbReference>
<gene>
    <name evidence="4" type="ORF">HPP92_003490</name>
</gene>
<evidence type="ECO:0000256" key="1">
    <source>
        <dbReference type="SAM" id="MobiDB-lite"/>
    </source>
</evidence>
<dbReference type="GO" id="GO:0009793">
    <property type="term" value="P:embryo development ending in seed dormancy"/>
    <property type="evidence" value="ECO:0007669"/>
    <property type="project" value="TreeGrafter"/>
</dbReference>
<dbReference type="InterPro" id="IPR036890">
    <property type="entry name" value="HATPase_C_sf"/>
</dbReference>
<dbReference type="NCBIfam" id="NF047352">
    <property type="entry name" value="P_loop_sacsin"/>
    <property type="match status" value="1"/>
</dbReference>
<dbReference type="InterPro" id="IPR058210">
    <property type="entry name" value="SACS/Nov_dom"/>
</dbReference>
<evidence type="ECO:0000259" key="2">
    <source>
        <dbReference type="Pfam" id="PF13020"/>
    </source>
</evidence>
<dbReference type="PANTHER" id="PTHR32387:SF0">
    <property type="entry name" value="PROTEIN NO VEIN"/>
    <property type="match status" value="1"/>
</dbReference>
<evidence type="ECO:0000313" key="4">
    <source>
        <dbReference type="EMBL" id="KAG0503418.1"/>
    </source>
</evidence>
<comment type="caution">
    <text evidence="4">The sequence shown here is derived from an EMBL/GenBank/DDBJ whole genome shotgun (WGS) entry which is preliminary data.</text>
</comment>
<dbReference type="OrthoDB" id="743335at2759"/>
<feature type="domain" description="Protein NO VEIN C-terminal" evidence="2">
    <location>
        <begin position="1838"/>
        <end position="1926"/>
    </location>
</feature>
<dbReference type="InterPro" id="IPR024975">
    <property type="entry name" value="NOV_C"/>
</dbReference>
<dbReference type="GO" id="GO:0005634">
    <property type="term" value="C:nucleus"/>
    <property type="evidence" value="ECO:0007669"/>
    <property type="project" value="TreeGrafter"/>
</dbReference>
<dbReference type="InterPro" id="IPR052957">
    <property type="entry name" value="Auxin_embryo_med"/>
</dbReference>
<reference evidence="4 5" key="1">
    <citation type="journal article" date="2020" name="Nat. Food">
        <title>A phased Vanilla planifolia genome enables genetic improvement of flavour and production.</title>
        <authorList>
            <person name="Hasing T."/>
            <person name="Tang H."/>
            <person name="Brym M."/>
            <person name="Khazi F."/>
            <person name="Huang T."/>
            <person name="Chambers A.H."/>
        </authorList>
    </citation>
    <scope>NUCLEOTIDE SEQUENCE [LARGE SCALE GENOMIC DNA]</scope>
    <source>
        <tissue evidence="4">Leaf</tissue>
    </source>
</reference>
<evidence type="ECO:0000313" key="5">
    <source>
        <dbReference type="Proteomes" id="UP000639772"/>
    </source>
</evidence>